<evidence type="ECO:0000313" key="1">
    <source>
        <dbReference type="EMBL" id="KMW67449.1"/>
    </source>
</evidence>
<sequence>MEMVSSAIVITGLYQLQCGFTTASKGRQQIPLTIEAGRWRSKTKDTAQSPTSLGSFCRGSIWVSSLFSSVTRDSSDGIKL</sequence>
<protein>
    <submittedName>
        <fullName evidence="1">Uncharacterized protein</fullName>
    </submittedName>
</protein>
<organism evidence="1">
    <name type="scientific">Ajellomyces dermatitidis (strain ATCC 18188 / CBS 674.68)</name>
    <name type="common">Blastomyces dermatitidis</name>
    <dbReference type="NCBI Taxonomy" id="653446"/>
    <lineage>
        <taxon>Eukaryota</taxon>
        <taxon>Fungi</taxon>
        <taxon>Dikarya</taxon>
        <taxon>Ascomycota</taxon>
        <taxon>Pezizomycotina</taxon>
        <taxon>Eurotiomycetes</taxon>
        <taxon>Eurotiomycetidae</taxon>
        <taxon>Onygenales</taxon>
        <taxon>Ajellomycetaceae</taxon>
        <taxon>Blastomyces</taxon>
    </lineage>
</organism>
<dbReference type="Proteomes" id="UP000007802">
    <property type="component" value="Unassembled WGS sequence"/>
</dbReference>
<name>A0A0J9HED7_AJEDA</name>
<reference evidence="1" key="1">
    <citation type="submission" date="2010-03" db="EMBL/GenBank/DDBJ databases">
        <title>Annotation of Blastomyces dermatitidis strain ATCC 18188.</title>
        <authorList>
            <consortium name="The Broad Institute Genome Sequencing Platform"/>
            <consortium name="Broad Institute Genome Sequencing Center for Infectious Disease."/>
            <person name="Cuomo C."/>
            <person name="Klein B."/>
            <person name="Sullivan T."/>
            <person name="Heitman J."/>
            <person name="Young S."/>
            <person name="Zeng Q."/>
            <person name="Gargeya S."/>
            <person name="Alvarado L."/>
            <person name="Berlin A.M."/>
            <person name="Chapman S.B."/>
            <person name="Chen Z."/>
            <person name="Freedman E."/>
            <person name="Gellesch M."/>
            <person name="Goldberg J."/>
            <person name="Griggs A."/>
            <person name="Gujja S."/>
            <person name="Heilman E."/>
            <person name="Heiman D."/>
            <person name="Howarth C."/>
            <person name="Mehta T."/>
            <person name="Neiman D."/>
            <person name="Pearson M."/>
            <person name="Roberts A."/>
            <person name="Saif S."/>
            <person name="Shea T."/>
            <person name="Shenoy N."/>
            <person name="Sisk P."/>
            <person name="Stolte C."/>
            <person name="Sykes S."/>
            <person name="White J."/>
            <person name="Yandava C."/>
            <person name="Haas B."/>
            <person name="Nusbaum C."/>
            <person name="Birren B."/>
        </authorList>
    </citation>
    <scope>NUCLEOTIDE SEQUENCE</scope>
    <source>
        <strain evidence="1">ATCC 18188</strain>
    </source>
</reference>
<dbReference type="AlphaFoldDB" id="A0A0J9HED7"/>
<dbReference type="EMBL" id="GG749424">
    <property type="protein sequence ID" value="KMW67449.1"/>
    <property type="molecule type" value="Genomic_DNA"/>
</dbReference>
<proteinExistence type="predicted"/>
<accession>A0A0J9HED7</accession>
<gene>
    <name evidence="1" type="ORF">BDDG_12126</name>
</gene>